<reference evidence="26 27" key="1">
    <citation type="submission" date="2022-05" db="EMBL/GenBank/DDBJ databases">
        <authorList>
            <consortium name="Genoscope - CEA"/>
            <person name="William W."/>
        </authorList>
    </citation>
    <scope>NUCLEOTIDE SEQUENCE [LARGE SCALE GENOMIC DNA]</scope>
</reference>
<comment type="subcellular location">
    <subcellularLocation>
        <location evidence="2">Cell projection</location>
    </subcellularLocation>
    <subcellularLocation>
        <location evidence="1">Cytoplasm</location>
        <location evidence="1">Cytoskeleton</location>
    </subcellularLocation>
</comment>
<keyword evidence="16" id="KW-0206">Cytoskeleton</keyword>
<evidence type="ECO:0000256" key="18">
    <source>
        <dbReference type="ARBA" id="ARBA00023305"/>
    </source>
</evidence>
<evidence type="ECO:0000259" key="24">
    <source>
        <dbReference type="PROSITE" id="PS50011"/>
    </source>
</evidence>
<dbReference type="SMART" id="SM00015">
    <property type="entry name" value="IQ"/>
    <property type="match status" value="6"/>
</dbReference>
<evidence type="ECO:0000256" key="22">
    <source>
        <dbReference type="PROSITE-ProRule" id="PRU10141"/>
    </source>
</evidence>
<dbReference type="PROSITE" id="PS50011">
    <property type="entry name" value="PROTEIN_KINASE_DOM"/>
    <property type="match status" value="1"/>
</dbReference>
<keyword evidence="14 21" id="KW-0505">Motor protein</keyword>
<feature type="binding site" evidence="21">
    <location>
        <begin position="448"/>
        <end position="455"/>
    </location>
    <ligand>
        <name>ATP</name>
        <dbReference type="ChEBI" id="CHEBI:30616"/>
    </ligand>
</feature>
<evidence type="ECO:0000256" key="15">
    <source>
        <dbReference type="ARBA" id="ARBA00023203"/>
    </source>
</evidence>
<evidence type="ECO:0000256" key="1">
    <source>
        <dbReference type="ARBA" id="ARBA00004245"/>
    </source>
</evidence>
<keyword evidence="17" id="KW-0966">Cell projection</keyword>
<evidence type="ECO:0000256" key="16">
    <source>
        <dbReference type="ARBA" id="ARBA00023212"/>
    </source>
</evidence>
<feature type="domain" description="Protein kinase" evidence="24">
    <location>
        <begin position="32"/>
        <end position="297"/>
    </location>
</feature>
<dbReference type="Gene3D" id="1.10.10.820">
    <property type="match status" value="1"/>
</dbReference>
<evidence type="ECO:0000256" key="5">
    <source>
        <dbReference type="ARBA" id="ARBA00022490"/>
    </source>
</evidence>
<feature type="region of interest" description="Disordered" evidence="23">
    <location>
        <begin position="1567"/>
        <end position="1587"/>
    </location>
</feature>
<keyword evidence="27" id="KW-1185">Reference proteome</keyword>
<evidence type="ECO:0000256" key="14">
    <source>
        <dbReference type="ARBA" id="ARBA00023175"/>
    </source>
</evidence>
<evidence type="ECO:0000256" key="11">
    <source>
        <dbReference type="ARBA" id="ARBA00022777"/>
    </source>
</evidence>
<evidence type="ECO:0000313" key="26">
    <source>
        <dbReference type="EMBL" id="CAH3019826.1"/>
    </source>
</evidence>
<evidence type="ECO:0000256" key="4">
    <source>
        <dbReference type="ARBA" id="ARBA00012513"/>
    </source>
</evidence>
<feature type="region of interest" description="Disordered" evidence="23">
    <location>
        <begin position="1534"/>
        <end position="1554"/>
    </location>
</feature>
<dbReference type="InterPro" id="IPR008271">
    <property type="entry name" value="Ser/Thr_kinase_AS"/>
</dbReference>
<dbReference type="SUPFAM" id="SSF52540">
    <property type="entry name" value="P-loop containing nucleoside triphosphate hydrolases"/>
    <property type="match status" value="2"/>
</dbReference>
<evidence type="ECO:0000256" key="10">
    <source>
        <dbReference type="ARBA" id="ARBA00022741"/>
    </source>
</evidence>
<evidence type="ECO:0000256" key="23">
    <source>
        <dbReference type="SAM" id="MobiDB-lite"/>
    </source>
</evidence>
<keyword evidence="6" id="KW-0723">Serine/threonine-protein kinase</keyword>
<comment type="caution">
    <text evidence="26">The sequence shown here is derived from an EMBL/GenBank/DDBJ whole genome shotgun (WGS) entry which is preliminary data.</text>
</comment>
<keyword evidence="9" id="KW-0677">Repeat</keyword>
<dbReference type="Gene3D" id="1.20.120.720">
    <property type="entry name" value="Myosin VI head, motor domain, U50 subdomain"/>
    <property type="match status" value="1"/>
</dbReference>
<keyword evidence="10 21" id="KW-0547">Nucleotide-binding</keyword>
<keyword evidence="13 21" id="KW-0518">Myosin</keyword>
<feature type="domain" description="Myosin motor" evidence="25">
    <location>
        <begin position="355"/>
        <end position="1123"/>
    </location>
</feature>
<comment type="catalytic activity">
    <reaction evidence="20">
        <text>L-seryl-[protein] + ATP = O-phospho-L-seryl-[protein] + ADP + H(+)</text>
        <dbReference type="Rhea" id="RHEA:17989"/>
        <dbReference type="Rhea" id="RHEA-COMP:9863"/>
        <dbReference type="Rhea" id="RHEA-COMP:11604"/>
        <dbReference type="ChEBI" id="CHEBI:15378"/>
        <dbReference type="ChEBI" id="CHEBI:29999"/>
        <dbReference type="ChEBI" id="CHEBI:30616"/>
        <dbReference type="ChEBI" id="CHEBI:83421"/>
        <dbReference type="ChEBI" id="CHEBI:456216"/>
        <dbReference type="EC" id="2.7.11.1"/>
    </reaction>
</comment>
<dbReference type="PANTHER" id="PTHR46256">
    <property type="entry name" value="AGAP011099-PA"/>
    <property type="match status" value="1"/>
</dbReference>
<gene>
    <name evidence="26" type="ORF">PEVE_00004346</name>
</gene>
<dbReference type="Gene3D" id="1.20.58.530">
    <property type="match status" value="2"/>
</dbReference>
<sequence>MVGFSFSRQEQLYAMMGKKADSLKELSTPDDWELVESIGEGTYGEVYKARNKVTGEIAAAKVIDSIHEKIEEVLPELEILKRYSTHPNLAGFHGAFINVDTKHNQLWLVMELCRGGSVTNLVKSLRKRGKYLDEDLIAYILYETLKGIEHLHRHNVMHRDIKGPNVMLTNTAEIRLIDFGVSAELSNILMRRNSSVGTPFWMAPEVIACEQQLDYSYDIRCDIWSLGITAIELADGATPLSDQHPMRALFKIPRSKPPSMKNPERWSHEYRDFIAKCLVKDFETRPHASEMLKHMFVCWVASKRETLRRKLMTLMELQYEGRDGIMDEASREKDDKILSPLHVPNKNPLRNDQMHRVDNLAELGSLTEDIILSHLLERYLANQIYTYIGDILIAVNPLKTLNLYGPEHANRYKNSQKSSLPPHIYMIADMTHQAMVHNKNPQCCLISGESGAGKTVSADYLVRHLAELGKAGNRTLEEKILQVNPLMEALGNAQTIINENSSRFGKYLELHFTPNGALTGGMLSEYLLEKSRVVSQSQGERNFHIFYYMIAGLAYNKKLEKYSFKLYAQHNYLQSGGKTLQDMVCTLGNRRKFEEVQRCLDVIGFSHEEVSQLFSILAAIIHLGDIHFTEDESVSHLSDKSMVTNPQALRIVSSLLSINAVELRDALTTNSNVTRGETIVRNNSVDQAVDYRDGMAKALYGNLFSWIVHRINALLRIDQRRLTSENDYRIGILDIFGFENFKRNSFEQLCINIANEQIQYYFNQQIFSWEMEEYRSEGISIEQVVFTDNRPVLDMFLQKPIGLLALLDEESRFPKATDFTLVEKFHKNIEGPHYERSKENDMHPSFVIVHYAGRVKYNATNFLAKNRDTLSTDIIHVLRSSDNRLVRTLMQHPLSRTDLTHHVNDDVTHTLNPNWWRVNKPFPEATKAVTDYKAKESWLRGVLRKSKSLGVTTKKNSSQPPATNIEKDKKINGLLSLPETKLPFSSASTSRWQQTVSVHFRCSLRDLLAKLLPTESHFVRCIRPNEQMIPGKFDQEKVQTQLKYTGVLETTRIRRQGYSERITFAEFVKRYQVLVYPLYKKIHSDATSCRVILKHCKLKNWLIGRTKVFLKYYHVEELAHRLEMYRRKIVILQKVIRAWIVRRRFEKLKMKRRYASTVIQKYARGYLARKQYLLELKERTSAALVIQRAYRRLVQRRKYMWWVKWFHIQQKRKSRSVIKIQAVVRGYLARKRYLRQRHLRNKSAAIIQAAYRGNNVRRNLSEQKMSVERKKAKEGAALMIQSAYRGYKERQDIAKLKLKAEKMETKMIYFLQQVEESSDSMLRAQKGHKNVDLKMNRIVIREGRRYEQEDFWPAAKQNILTRQEGEALASQQETQMIYFIQQVNSSWHELLEHTKSHQYQTSDEPTQNPSTRVQVLPTSLQKGQLQKDTQPANEVPAAVSSFEVRPREIVLAEIHSRVSPRKDRSYRKEIWSAGDETYLKHFTDADRLKKESKDQERRIREMLSIVEGNTDEVRNSEGGEEKATPSVAKARNFFENQEKPQQPKPVLKKKNSSEWKPKIVTEEIPHKPPAATILSPKPVPSKQREPQNQADLVKLALAAQKDDGPVKPEKATIPVKLDPSSQLPYIPPPDYKLPAEKRGYLRHVTPKPKQLLPENFHVENVHLRHQFPKDNRRTQSREQPQGYSHLLRKTGRRGELGIQDDDDSDVTRISFNVPLMGVS</sequence>
<dbReference type="Gene3D" id="1.20.5.4820">
    <property type="match status" value="1"/>
</dbReference>
<dbReference type="PROSITE" id="PS00107">
    <property type="entry name" value="PROTEIN_KINASE_ATP"/>
    <property type="match status" value="1"/>
</dbReference>
<comment type="catalytic activity">
    <reaction evidence="19">
        <text>L-threonyl-[protein] + ATP = O-phospho-L-threonyl-[protein] + ADP + H(+)</text>
        <dbReference type="Rhea" id="RHEA:46608"/>
        <dbReference type="Rhea" id="RHEA-COMP:11060"/>
        <dbReference type="Rhea" id="RHEA-COMP:11605"/>
        <dbReference type="ChEBI" id="CHEBI:15378"/>
        <dbReference type="ChEBI" id="CHEBI:30013"/>
        <dbReference type="ChEBI" id="CHEBI:30616"/>
        <dbReference type="ChEBI" id="CHEBI:61977"/>
        <dbReference type="ChEBI" id="CHEBI:456216"/>
        <dbReference type="EC" id="2.7.11.1"/>
    </reaction>
</comment>
<name>A0ABN8LRB5_9CNID</name>
<feature type="compositionally biased region" description="Basic and acidic residues" evidence="23">
    <location>
        <begin position="1667"/>
        <end position="1676"/>
    </location>
</feature>
<evidence type="ECO:0000256" key="21">
    <source>
        <dbReference type="PROSITE-ProRule" id="PRU00782"/>
    </source>
</evidence>
<feature type="binding site" evidence="22">
    <location>
        <position position="61"/>
    </location>
    <ligand>
        <name>ATP</name>
        <dbReference type="ChEBI" id="CHEBI:30616"/>
    </ligand>
</feature>
<keyword evidence="12 21" id="KW-0067">ATP-binding</keyword>
<dbReference type="SMART" id="SM00242">
    <property type="entry name" value="MYSc"/>
    <property type="match status" value="1"/>
</dbReference>
<dbReference type="InterPro" id="IPR027417">
    <property type="entry name" value="P-loop_NTPase"/>
</dbReference>
<protein>
    <recommendedName>
        <fullName evidence="4">non-specific serine/threonine protein kinase</fullName>
        <ecNumber evidence="4">2.7.11.1</ecNumber>
    </recommendedName>
</protein>
<feature type="region of interest" description="Actin-binding" evidence="21">
    <location>
        <begin position="1004"/>
        <end position="1026"/>
    </location>
</feature>
<dbReference type="PROSITE" id="PS50096">
    <property type="entry name" value="IQ"/>
    <property type="match status" value="5"/>
</dbReference>
<dbReference type="Pfam" id="PF00063">
    <property type="entry name" value="Myosin_head"/>
    <property type="match status" value="2"/>
</dbReference>
<evidence type="ECO:0000256" key="6">
    <source>
        <dbReference type="ARBA" id="ARBA00022527"/>
    </source>
</evidence>
<dbReference type="SUPFAM" id="SSF56112">
    <property type="entry name" value="Protein kinase-like (PK-like)"/>
    <property type="match status" value="1"/>
</dbReference>
<dbReference type="InterPro" id="IPR000048">
    <property type="entry name" value="IQ_motif_EF-hand-BS"/>
</dbReference>
<keyword evidence="5" id="KW-0963">Cytoplasm</keyword>
<evidence type="ECO:0000256" key="2">
    <source>
        <dbReference type="ARBA" id="ARBA00004316"/>
    </source>
</evidence>
<dbReference type="CDD" id="cd23767">
    <property type="entry name" value="IQCD"/>
    <property type="match status" value="2"/>
</dbReference>
<organism evidence="26 27">
    <name type="scientific">Porites evermanni</name>
    <dbReference type="NCBI Taxonomy" id="104178"/>
    <lineage>
        <taxon>Eukaryota</taxon>
        <taxon>Metazoa</taxon>
        <taxon>Cnidaria</taxon>
        <taxon>Anthozoa</taxon>
        <taxon>Hexacorallia</taxon>
        <taxon>Scleractinia</taxon>
        <taxon>Fungiina</taxon>
        <taxon>Poritidae</taxon>
        <taxon>Porites</taxon>
    </lineage>
</organism>
<evidence type="ECO:0000256" key="13">
    <source>
        <dbReference type="ARBA" id="ARBA00023123"/>
    </source>
</evidence>
<accession>A0ABN8LRB5</accession>
<keyword evidence="11" id="KW-0418">Kinase</keyword>
<dbReference type="InterPro" id="IPR001609">
    <property type="entry name" value="Myosin_head_motor_dom-like"/>
</dbReference>
<dbReference type="EC" id="2.7.11.1" evidence="4"/>
<evidence type="ECO:0000256" key="7">
    <source>
        <dbReference type="ARBA" id="ARBA00022606"/>
    </source>
</evidence>
<evidence type="ECO:0000313" key="27">
    <source>
        <dbReference type="Proteomes" id="UP001159427"/>
    </source>
</evidence>
<dbReference type="InterPro" id="IPR017441">
    <property type="entry name" value="Protein_kinase_ATP_BS"/>
</dbReference>
<keyword evidence="8" id="KW-0808">Transferase</keyword>
<dbReference type="Pfam" id="PF00069">
    <property type="entry name" value="Pkinase"/>
    <property type="match status" value="1"/>
</dbReference>
<evidence type="ECO:0000256" key="3">
    <source>
        <dbReference type="ARBA" id="ARBA00006998"/>
    </source>
</evidence>
<evidence type="ECO:0000256" key="8">
    <source>
        <dbReference type="ARBA" id="ARBA00022679"/>
    </source>
</evidence>
<dbReference type="Gene3D" id="1.20.5.190">
    <property type="match status" value="2"/>
</dbReference>
<proteinExistence type="inferred from homology"/>
<dbReference type="Proteomes" id="UP001159427">
    <property type="component" value="Unassembled WGS sequence"/>
</dbReference>
<dbReference type="PROSITE" id="PS51456">
    <property type="entry name" value="MYOSIN_MOTOR"/>
    <property type="match status" value="1"/>
</dbReference>
<dbReference type="Gene3D" id="3.40.850.10">
    <property type="entry name" value="Kinesin motor domain"/>
    <property type="match status" value="2"/>
</dbReference>
<evidence type="ECO:0000259" key="25">
    <source>
        <dbReference type="PROSITE" id="PS51456"/>
    </source>
</evidence>
<dbReference type="InterPro" id="IPR000719">
    <property type="entry name" value="Prot_kinase_dom"/>
</dbReference>
<keyword evidence="7" id="KW-0716">Sensory transduction</keyword>
<comment type="similarity">
    <text evidence="3">In the C-terminal section; belongs to the TRAFAC class myosin-kinesin ATPase superfamily. Myosin family.</text>
</comment>
<dbReference type="PROSITE" id="PS00108">
    <property type="entry name" value="PROTEIN_KINASE_ST"/>
    <property type="match status" value="1"/>
</dbReference>
<dbReference type="EMBL" id="CALNXI010000127">
    <property type="protein sequence ID" value="CAH3019826.1"/>
    <property type="molecule type" value="Genomic_DNA"/>
</dbReference>
<dbReference type="InterPro" id="IPR036961">
    <property type="entry name" value="Kinesin_motor_dom_sf"/>
</dbReference>
<feature type="region of interest" description="Disordered" evidence="23">
    <location>
        <begin position="1667"/>
        <end position="1705"/>
    </location>
</feature>
<dbReference type="PRINTS" id="PR00193">
    <property type="entry name" value="MYOSINHEAVY"/>
</dbReference>
<dbReference type="InterPro" id="IPR052409">
    <property type="entry name" value="Myosin-III_kinase_activity"/>
</dbReference>
<dbReference type="PANTHER" id="PTHR46256:SF3">
    <property type="entry name" value="MYOSIN MOTOR DOMAIN-CONTAINING PROTEIN"/>
    <property type="match status" value="1"/>
</dbReference>
<evidence type="ECO:0000256" key="20">
    <source>
        <dbReference type="ARBA" id="ARBA00048679"/>
    </source>
</evidence>
<evidence type="ECO:0000256" key="9">
    <source>
        <dbReference type="ARBA" id="ARBA00022737"/>
    </source>
</evidence>
<keyword evidence="18" id="KW-0844">Vision</keyword>
<evidence type="ECO:0000256" key="12">
    <source>
        <dbReference type="ARBA" id="ARBA00022840"/>
    </source>
</evidence>
<dbReference type="Gene3D" id="1.10.510.10">
    <property type="entry name" value="Transferase(Phosphotransferase) domain 1"/>
    <property type="match status" value="1"/>
</dbReference>
<evidence type="ECO:0000256" key="17">
    <source>
        <dbReference type="ARBA" id="ARBA00023273"/>
    </source>
</evidence>
<dbReference type="InterPro" id="IPR011009">
    <property type="entry name" value="Kinase-like_dom_sf"/>
</dbReference>
<evidence type="ECO:0000256" key="19">
    <source>
        <dbReference type="ARBA" id="ARBA00047899"/>
    </source>
</evidence>
<keyword evidence="15 21" id="KW-0009">Actin-binding</keyword>
<dbReference type="SMART" id="SM00220">
    <property type="entry name" value="S_TKc"/>
    <property type="match status" value="1"/>
</dbReference>
<dbReference type="Pfam" id="PF00612">
    <property type="entry name" value="IQ"/>
    <property type="match status" value="6"/>
</dbReference>
<comment type="similarity">
    <text evidence="21">Belongs to the TRAFAC class myosin-kinesin ATPase superfamily. Myosin family.</text>
</comment>